<evidence type="ECO:0000313" key="2">
    <source>
        <dbReference type="EMBL" id="GGH75142.1"/>
    </source>
</evidence>
<dbReference type="RefSeq" id="WP_172247254.1">
    <property type="nucleotide sequence ID" value="NZ_BMDD01000001.1"/>
</dbReference>
<organism evidence="2 3">
    <name type="scientific">Saccharibacillus endophyticus</name>
    <dbReference type="NCBI Taxonomy" id="2060666"/>
    <lineage>
        <taxon>Bacteria</taxon>
        <taxon>Bacillati</taxon>
        <taxon>Bacillota</taxon>
        <taxon>Bacilli</taxon>
        <taxon>Bacillales</taxon>
        <taxon>Paenibacillaceae</taxon>
        <taxon>Saccharibacillus</taxon>
    </lineage>
</organism>
<dbReference type="EMBL" id="BMDD01000001">
    <property type="protein sequence ID" value="GGH75142.1"/>
    <property type="molecule type" value="Genomic_DNA"/>
</dbReference>
<evidence type="ECO:0000256" key="1">
    <source>
        <dbReference type="SAM" id="MobiDB-lite"/>
    </source>
</evidence>
<feature type="compositionally biased region" description="Basic residues" evidence="1">
    <location>
        <begin position="1"/>
        <end position="10"/>
    </location>
</feature>
<proteinExistence type="predicted"/>
<dbReference type="Gene3D" id="1.25.40.10">
    <property type="entry name" value="Tetratricopeptide repeat domain"/>
    <property type="match status" value="1"/>
</dbReference>
<feature type="region of interest" description="Disordered" evidence="1">
    <location>
        <begin position="1"/>
        <end position="29"/>
    </location>
</feature>
<gene>
    <name evidence="2" type="ORF">GCM10007362_15960</name>
</gene>
<comment type="caution">
    <text evidence="2">The sequence shown here is derived from an EMBL/GenBank/DDBJ whole genome shotgun (WGS) entry which is preliminary data.</text>
</comment>
<sequence length="135" mass="15000">MFGFGKKKEKKPQQSPDMAGTENEMSEERKAELLHTISAKQAEIAQKAGEEQAAVQEELGLALYELGKDDDAIAAFEASLQNKKSIGPGYKTLLKLYNQKRAEAAKSNDESLLQLYMQKMDGMMQISKDVTRGLK</sequence>
<reference evidence="3" key="1">
    <citation type="journal article" date="2019" name="Int. J. Syst. Evol. Microbiol.">
        <title>The Global Catalogue of Microorganisms (GCM) 10K type strain sequencing project: providing services to taxonomists for standard genome sequencing and annotation.</title>
        <authorList>
            <consortium name="The Broad Institute Genomics Platform"/>
            <consortium name="The Broad Institute Genome Sequencing Center for Infectious Disease"/>
            <person name="Wu L."/>
            <person name="Ma J."/>
        </authorList>
    </citation>
    <scope>NUCLEOTIDE SEQUENCE [LARGE SCALE GENOMIC DNA]</scope>
    <source>
        <strain evidence="3">CCM 8702</strain>
    </source>
</reference>
<dbReference type="InterPro" id="IPR011990">
    <property type="entry name" value="TPR-like_helical_dom_sf"/>
</dbReference>
<evidence type="ECO:0000313" key="3">
    <source>
        <dbReference type="Proteomes" id="UP000605427"/>
    </source>
</evidence>
<accession>A0ABQ1ZTR2</accession>
<keyword evidence="3" id="KW-1185">Reference proteome</keyword>
<protein>
    <recommendedName>
        <fullName evidence="4">Tetratricopeptide repeat protein</fullName>
    </recommendedName>
</protein>
<evidence type="ECO:0008006" key="4">
    <source>
        <dbReference type="Google" id="ProtNLM"/>
    </source>
</evidence>
<dbReference type="Proteomes" id="UP000605427">
    <property type="component" value="Unassembled WGS sequence"/>
</dbReference>
<name>A0ABQ1ZTR2_9BACL</name>